<accession>A0ABT8LW13</accession>
<gene>
    <name evidence="2" type="ORF">QO199_22905</name>
</gene>
<keyword evidence="1" id="KW-0732">Signal</keyword>
<name>A0ABT8LW13_9GAMM</name>
<comment type="caution">
    <text evidence="2">The sequence shown here is derived from an EMBL/GenBank/DDBJ whole genome shotgun (WGS) entry which is preliminary data.</text>
</comment>
<keyword evidence="3" id="KW-1185">Reference proteome</keyword>
<dbReference type="EMBL" id="JASMRX010000029">
    <property type="protein sequence ID" value="MDN6881492.1"/>
    <property type="molecule type" value="Genomic_DNA"/>
</dbReference>
<organism evidence="2 3">
    <name type="scientific">Serratia bockelmannii</name>
    <dbReference type="NCBI Taxonomy" id="2703793"/>
    <lineage>
        <taxon>Bacteria</taxon>
        <taxon>Pseudomonadati</taxon>
        <taxon>Pseudomonadota</taxon>
        <taxon>Gammaproteobacteria</taxon>
        <taxon>Enterobacterales</taxon>
        <taxon>Yersiniaceae</taxon>
        <taxon>Serratia</taxon>
    </lineage>
</organism>
<dbReference type="InterPro" id="IPR036374">
    <property type="entry name" value="OxRdtase_Mopterin-bd_sf"/>
</dbReference>
<evidence type="ECO:0000313" key="3">
    <source>
        <dbReference type="Proteomes" id="UP001176500"/>
    </source>
</evidence>
<proteinExistence type="predicted"/>
<dbReference type="Gene3D" id="3.90.420.10">
    <property type="entry name" value="Oxidoreductase, molybdopterin-binding domain"/>
    <property type="match status" value="1"/>
</dbReference>
<sequence>MMKIKGLMTLLLLSLFSAPLYAAVDYFYLKPLDGEKIKITRQMLEAMPPHTIKTSTNFTPEDTFTGVEFAELVKAYHLKGQSVRAFAWDDYSYSMPIDEMIKYRVIVAYLRGGKPIDVGELGPFAIIYPRDGYAELNNLDVNAKTVWQVKRLEMK</sequence>
<dbReference type="Proteomes" id="UP001176500">
    <property type="component" value="Unassembled WGS sequence"/>
</dbReference>
<protein>
    <submittedName>
        <fullName evidence="2">Oxidoreductase</fullName>
    </submittedName>
</protein>
<feature type="signal peptide" evidence="1">
    <location>
        <begin position="1"/>
        <end position="22"/>
    </location>
</feature>
<evidence type="ECO:0000313" key="2">
    <source>
        <dbReference type="EMBL" id="MDN6881492.1"/>
    </source>
</evidence>
<reference evidence="2" key="1">
    <citation type="submission" date="2023-05" db="EMBL/GenBank/DDBJ databases">
        <title>Cannabis rhizosphere genomes.</title>
        <authorList>
            <person name="Goff K.L."/>
        </authorList>
    </citation>
    <scope>NUCLEOTIDE SEQUENCE</scope>
    <source>
        <strain evidence="2">SPPC 2817</strain>
    </source>
</reference>
<feature type="chain" id="PRO_5045408822" evidence="1">
    <location>
        <begin position="23"/>
        <end position="155"/>
    </location>
</feature>
<evidence type="ECO:0000256" key="1">
    <source>
        <dbReference type="SAM" id="SignalP"/>
    </source>
</evidence>
<dbReference type="SUPFAM" id="SSF56524">
    <property type="entry name" value="Oxidoreductase molybdopterin-binding domain"/>
    <property type="match status" value="1"/>
</dbReference>